<dbReference type="RefSeq" id="WP_036594323.1">
    <property type="nucleotide sequence ID" value="NZ_CP076607.1"/>
</dbReference>
<proteinExistence type="predicted"/>
<dbReference type="EMBL" id="FODH01000007">
    <property type="protein sequence ID" value="SEO39275.1"/>
    <property type="molecule type" value="Genomic_DNA"/>
</dbReference>
<reference evidence="2 3" key="1">
    <citation type="submission" date="2016-10" db="EMBL/GenBank/DDBJ databases">
        <authorList>
            <person name="de Groot N.N."/>
        </authorList>
    </citation>
    <scope>NUCLEOTIDE SEQUENCE [LARGE SCALE GENOMIC DNA]</scope>
    <source>
        <strain evidence="2 3">CGMCC 1.10238</strain>
    </source>
</reference>
<dbReference type="STRING" id="1333845.SAMN04487895_107130"/>
<sequence length="209" mass="22158">MLGIIRVITLPDQRDADLHGELIRRRYGLEVTSACIEDQQEGVFDNRTEELAIPKIVLLAGELEKRGCRAIGISCAADPALAECRQAVNVPVLGAGSCAAHLGLASVDKLGVLTILEETPPLISSILGEAYVGMERPEGVVTTLDLRTEAGREASFRSAVKLAERGAEGIVLACTGFATIGFAEELERRLGLRAFDPIYSLGAAAAVCL</sequence>
<dbReference type="AlphaFoldDB" id="A0A1H8PBG2"/>
<dbReference type="InterPro" id="IPR001920">
    <property type="entry name" value="Asp/Glu_race"/>
</dbReference>
<name>A0A1H8PBG2_9BACL</name>
<dbReference type="Proteomes" id="UP000198809">
    <property type="component" value="Unassembled WGS sequence"/>
</dbReference>
<evidence type="ECO:0000313" key="4">
    <source>
        <dbReference type="Proteomes" id="UP000683429"/>
    </source>
</evidence>
<dbReference type="GO" id="GO:0047661">
    <property type="term" value="F:amino-acid racemase activity"/>
    <property type="evidence" value="ECO:0007669"/>
    <property type="project" value="InterPro"/>
</dbReference>
<gene>
    <name evidence="1" type="ORF">KP014_04560</name>
    <name evidence="2" type="ORF">SAMN04487895_107130</name>
</gene>
<evidence type="ECO:0000313" key="2">
    <source>
        <dbReference type="EMBL" id="SEO39275.1"/>
    </source>
</evidence>
<dbReference type="Pfam" id="PF01177">
    <property type="entry name" value="Asp_Glu_race"/>
    <property type="match status" value="1"/>
</dbReference>
<organism evidence="2 3">
    <name type="scientific">Paenibacillus sophorae</name>
    <dbReference type="NCBI Taxonomy" id="1333845"/>
    <lineage>
        <taxon>Bacteria</taxon>
        <taxon>Bacillati</taxon>
        <taxon>Bacillota</taxon>
        <taxon>Bacilli</taxon>
        <taxon>Bacillales</taxon>
        <taxon>Paenibacillaceae</taxon>
        <taxon>Paenibacillus</taxon>
    </lineage>
</organism>
<evidence type="ECO:0000313" key="1">
    <source>
        <dbReference type="EMBL" id="QWU16514.1"/>
    </source>
</evidence>
<protein>
    <submittedName>
        <fullName evidence="2">Asp/Glu/hydantoin racemase</fullName>
    </submittedName>
    <submittedName>
        <fullName evidence="1">Aspartate/glutamate racemase family protein</fullName>
    </submittedName>
</protein>
<dbReference type="OrthoDB" id="9791723at2"/>
<dbReference type="InterPro" id="IPR015942">
    <property type="entry name" value="Asp/Glu/hydantoin_racemase"/>
</dbReference>
<dbReference type="EMBL" id="CP076607">
    <property type="protein sequence ID" value="QWU16514.1"/>
    <property type="molecule type" value="Genomic_DNA"/>
</dbReference>
<keyword evidence="4" id="KW-1185">Reference proteome</keyword>
<accession>A0A1H8PBG2</accession>
<dbReference type="Gene3D" id="3.40.50.1860">
    <property type="match status" value="1"/>
</dbReference>
<evidence type="ECO:0000313" key="3">
    <source>
        <dbReference type="Proteomes" id="UP000198809"/>
    </source>
</evidence>
<dbReference type="Proteomes" id="UP000683429">
    <property type="component" value="Chromosome"/>
</dbReference>
<reference evidence="1 4" key="2">
    <citation type="submission" date="2021-06" db="EMBL/GenBank/DDBJ databases">
        <title>Whole genome sequence of Paenibacillus sophorae DSM23020 for comparative genomics.</title>
        <authorList>
            <person name="Kim M.-J."/>
            <person name="Lee G."/>
            <person name="Shin J.-H."/>
        </authorList>
    </citation>
    <scope>NUCLEOTIDE SEQUENCE [LARGE SCALE GENOMIC DNA]</scope>
    <source>
        <strain evidence="1 4">DSM 23020</strain>
    </source>
</reference>